<proteinExistence type="inferred from homology"/>
<gene>
    <name evidence="3" type="ORF">D5R40_29965</name>
</gene>
<comment type="similarity">
    <text evidence="1">Belongs to the CapA family.</text>
</comment>
<dbReference type="CDD" id="cd07381">
    <property type="entry name" value="MPP_CapA"/>
    <property type="match status" value="1"/>
</dbReference>
<feature type="domain" description="Capsule synthesis protein CapA" evidence="2">
    <location>
        <begin position="291"/>
        <end position="530"/>
    </location>
</feature>
<dbReference type="PANTHER" id="PTHR33393:SF11">
    <property type="entry name" value="POLYGLUTAMINE SYNTHESIS ACCESSORY PROTEIN RV0574C-RELATED"/>
    <property type="match status" value="1"/>
</dbReference>
<dbReference type="InterPro" id="IPR029052">
    <property type="entry name" value="Metallo-depent_PP-like"/>
</dbReference>
<dbReference type="InterPro" id="IPR019079">
    <property type="entry name" value="Capsule_synth_CapA"/>
</dbReference>
<dbReference type="RefSeq" id="WP_124147694.1">
    <property type="nucleotide sequence ID" value="NZ_CAWOKI010000303.1"/>
</dbReference>
<dbReference type="OrthoDB" id="9810906at2"/>
<dbReference type="InterPro" id="IPR052169">
    <property type="entry name" value="CW_Biosynth-Accessory"/>
</dbReference>
<keyword evidence="4" id="KW-1185">Reference proteome</keyword>
<dbReference type="SUPFAM" id="SSF56300">
    <property type="entry name" value="Metallo-dependent phosphatases"/>
    <property type="match status" value="1"/>
</dbReference>
<dbReference type="Proteomes" id="UP000269154">
    <property type="component" value="Unassembled WGS sequence"/>
</dbReference>
<comment type="caution">
    <text evidence="3">The sequence shown here is derived from an EMBL/GenBank/DDBJ whole genome shotgun (WGS) entry which is preliminary data.</text>
</comment>
<dbReference type="PANTHER" id="PTHR33393">
    <property type="entry name" value="POLYGLUTAMINE SYNTHESIS ACCESSORY PROTEIN RV0574C-RELATED"/>
    <property type="match status" value="1"/>
</dbReference>
<dbReference type="Pfam" id="PF09587">
    <property type="entry name" value="PGA_cap"/>
    <property type="match status" value="1"/>
</dbReference>
<evidence type="ECO:0000313" key="4">
    <source>
        <dbReference type="Proteomes" id="UP000269154"/>
    </source>
</evidence>
<evidence type="ECO:0000259" key="2">
    <source>
        <dbReference type="SMART" id="SM00854"/>
    </source>
</evidence>
<evidence type="ECO:0000313" key="3">
    <source>
        <dbReference type="EMBL" id="RQH24216.1"/>
    </source>
</evidence>
<name>A0A3N6Q2N9_9CYAN</name>
<organism evidence="3 4">
    <name type="scientific">Okeania hirsuta</name>
    <dbReference type="NCBI Taxonomy" id="1458930"/>
    <lineage>
        <taxon>Bacteria</taxon>
        <taxon>Bacillati</taxon>
        <taxon>Cyanobacteriota</taxon>
        <taxon>Cyanophyceae</taxon>
        <taxon>Oscillatoriophycideae</taxon>
        <taxon>Oscillatoriales</taxon>
        <taxon>Microcoleaceae</taxon>
        <taxon>Okeania</taxon>
    </lineage>
</organism>
<dbReference type="EMBL" id="RCBY01000325">
    <property type="protein sequence ID" value="RQH24216.1"/>
    <property type="molecule type" value="Genomic_DNA"/>
</dbReference>
<evidence type="ECO:0000256" key="1">
    <source>
        <dbReference type="ARBA" id="ARBA00005662"/>
    </source>
</evidence>
<protein>
    <submittedName>
        <fullName evidence="3">CapA family protein</fullName>
    </submittedName>
</protein>
<dbReference type="SMART" id="SM00854">
    <property type="entry name" value="PGA_cap"/>
    <property type="match status" value="1"/>
</dbReference>
<sequence>MSQQEILTRAKQGDPKAIAFLVNQALTTIGVKARVSIQKNNLHLLLESSQLPDRQVCIRVIHQGMQRLNASSIDFVNIYGRRLGNTIPEWTEVIELHRPSIYHPAGVGTIWWQSENTNSSQESLETTLPSLSQQVELNTPEIVKTNPEFGQSEDKNVDFSPVNLNRPVRKRNNRSRAKKVFSSDDSSWQFLPQKNQAFWLLLSTVGIALIPVSNLVFNSNNYKLPEIISNISRPQQKSQSSSSIVEVSKSEISTVATPQIVQIQNQLNLSQVSEFVLSSIKSPINPDTRITIKAVGDIIPGTNYPKNKLHPKKQKLFASVKPLLQDADIVFGNFESTLTSYPRSGKKMGSGRVFAFRTPPNYRYLLKDAGFDVLSVANNHSFDFLKQGFEDTITNIQNAGMQAVGKKGEIVYRQVKGINIAFIAFSNYSYHNSMLDLESAKKLVREADENADIIVISVHAGAEGTRALRIKNKTEYFFGENRGNKILFSHTLIDEGADLILAHGPHVPRAMEVYQGKLIAYSLGNFMGYRTLSSKAQLGYSLVLEVDINPRGDFVSGKILPVHLNSKGIPYPDKYGRSIKLIQQLTKKDFPKTILEIDGEGKLKVKS</sequence>
<reference evidence="3 4" key="1">
    <citation type="journal article" date="2018" name="ACS Chem. Biol.">
        <title>Ketoreductase domain dysfunction expands chemodiversity: malyngamide biosynthesis in the cyanobacterium Okeania hirsuta.</title>
        <authorList>
            <person name="Moss N.A."/>
            <person name="Leao T."/>
            <person name="Rankin M."/>
            <person name="McCullough T.M."/>
            <person name="Qu P."/>
            <person name="Korobeynikov A."/>
            <person name="Smith J.L."/>
            <person name="Gerwick L."/>
            <person name="Gerwick W.H."/>
        </authorList>
    </citation>
    <scope>NUCLEOTIDE SEQUENCE [LARGE SCALE GENOMIC DNA]</scope>
    <source>
        <strain evidence="3 4">PAB10Feb10-1</strain>
    </source>
</reference>
<dbReference type="Gene3D" id="3.60.21.10">
    <property type="match status" value="1"/>
</dbReference>
<accession>A0A3N6Q2N9</accession>
<dbReference type="AlphaFoldDB" id="A0A3N6Q2N9"/>